<gene>
    <name evidence="2" type="ORF">BJ991_002064</name>
</gene>
<feature type="region of interest" description="Disordered" evidence="1">
    <location>
        <begin position="1"/>
        <end position="24"/>
    </location>
</feature>
<sequence>MSDERDLPDGVIDADPPGGWDETGDAEALERNAAAAGDIESAEATQGADLDLATDADGENESP</sequence>
<feature type="region of interest" description="Disordered" evidence="1">
    <location>
        <begin position="38"/>
        <end position="63"/>
    </location>
</feature>
<feature type="compositionally biased region" description="Low complexity" evidence="1">
    <location>
        <begin position="38"/>
        <end position="51"/>
    </location>
</feature>
<comment type="caution">
    <text evidence="2">The sequence shown here is derived from an EMBL/GenBank/DDBJ whole genome shotgun (WGS) entry which is preliminary data.</text>
</comment>
<name>A0A7Y9GPE6_9MICO</name>
<evidence type="ECO:0000256" key="1">
    <source>
        <dbReference type="SAM" id="MobiDB-lite"/>
    </source>
</evidence>
<dbReference type="Proteomes" id="UP000576969">
    <property type="component" value="Unassembled WGS sequence"/>
</dbReference>
<proteinExistence type="predicted"/>
<dbReference type="EMBL" id="JACCBV010000001">
    <property type="protein sequence ID" value="NYE20036.1"/>
    <property type="molecule type" value="Genomic_DNA"/>
</dbReference>
<dbReference type="RefSeq" id="WP_179489718.1">
    <property type="nucleotide sequence ID" value="NZ_JACCBV010000001.1"/>
</dbReference>
<organism evidence="2 3">
    <name type="scientific">Microbacterium immunditiarum</name>
    <dbReference type="NCBI Taxonomy" id="337480"/>
    <lineage>
        <taxon>Bacteria</taxon>
        <taxon>Bacillati</taxon>
        <taxon>Actinomycetota</taxon>
        <taxon>Actinomycetes</taxon>
        <taxon>Micrococcales</taxon>
        <taxon>Microbacteriaceae</taxon>
        <taxon>Microbacterium</taxon>
    </lineage>
</organism>
<dbReference type="AlphaFoldDB" id="A0A7Y9GPE6"/>
<reference evidence="2 3" key="1">
    <citation type="submission" date="2020-07" db="EMBL/GenBank/DDBJ databases">
        <title>Sequencing the genomes of 1000 actinobacteria strains.</title>
        <authorList>
            <person name="Klenk H.-P."/>
        </authorList>
    </citation>
    <scope>NUCLEOTIDE SEQUENCE [LARGE SCALE GENOMIC DNA]</scope>
    <source>
        <strain evidence="2 3">DSM 24662</strain>
    </source>
</reference>
<keyword evidence="3" id="KW-1185">Reference proteome</keyword>
<feature type="compositionally biased region" description="Acidic residues" evidence="1">
    <location>
        <begin position="52"/>
        <end position="63"/>
    </location>
</feature>
<evidence type="ECO:0000313" key="3">
    <source>
        <dbReference type="Proteomes" id="UP000576969"/>
    </source>
</evidence>
<accession>A0A7Y9GPE6</accession>
<evidence type="ECO:0000313" key="2">
    <source>
        <dbReference type="EMBL" id="NYE20036.1"/>
    </source>
</evidence>
<protein>
    <submittedName>
        <fullName evidence="2">Uncharacterized protein</fullName>
    </submittedName>
</protein>